<dbReference type="Gene3D" id="2.30.42.10">
    <property type="match status" value="2"/>
</dbReference>
<keyword evidence="14" id="KW-1185">Reference proteome</keyword>
<keyword evidence="8 11" id="KW-1133">Transmembrane helix</keyword>
<dbReference type="CDD" id="cd06163">
    <property type="entry name" value="S2P-M50_PDZ_RseP-like"/>
    <property type="match status" value="2"/>
</dbReference>
<dbReference type="CDD" id="cd23081">
    <property type="entry name" value="cpPDZ_EcRseP-like"/>
    <property type="match status" value="1"/>
</dbReference>
<comment type="cofactor">
    <cofactor evidence="1 11">
        <name>Zn(2+)</name>
        <dbReference type="ChEBI" id="CHEBI:29105"/>
    </cofactor>
</comment>
<sequence>MLGFLWDLGAFLVALGLLVTVHEYGHFWVARRCGVKVERFSIGFGKPIWQKVGKDGTEYVVAMIPLGGYVKMLDGRVDDLLPEMESQAFDRKPVLQRIAVVAAGPLANFALALVLLYAMFLLGVSSVKPVLTAPAPQSIAAQAGLPEHSIVTHVGNDPVVDWEALNFALAAQIGADQIGLTLDVDGRAQSFTLDTREWVFDADKQPLTDSLGLTFWTPAITTVLAYVDDQGAAYQAGLREGDRITHVDGEMLDWEPLVAKIAAAPEQALQMTVERSGERLGFEVIPKAVVKDGQLIGQIGVSPTREAWPEAYRVELKYGLLGALQQAADRTWELSALTLGTFGKLITGDLSFNNLGGPIAIAQGAGASAGVGLVYFLGFLALLSVNLGIINLFPLPVLDGGHLLYYFIELLTGKPVPEKAQEIGFRIGSALLLLLMSIAIVNDVARL</sequence>
<keyword evidence="11" id="KW-0479">Metal-binding</keyword>
<dbReference type="GO" id="GO:0006508">
    <property type="term" value="P:proteolysis"/>
    <property type="evidence" value="ECO:0007669"/>
    <property type="project" value="UniProtKB-KW"/>
</dbReference>
<evidence type="ECO:0000256" key="10">
    <source>
        <dbReference type="ARBA" id="ARBA00023136"/>
    </source>
</evidence>
<reference evidence="14" key="1">
    <citation type="journal article" date="2019" name="Int. J. Syst. Evol. Microbiol.">
        <title>The Global Catalogue of Microorganisms (GCM) 10K type strain sequencing project: providing services to taxonomists for standard genome sequencing and annotation.</title>
        <authorList>
            <consortium name="The Broad Institute Genomics Platform"/>
            <consortium name="The Broad Institute Genome Sequencing Center for Infectious Disease"/>
            <person name="Wu L."/>
            <person name="Ma J."/>
        </authorList>
    </citation>
    <scope>NUCLEOTIDE SEQUENCE [LARGE SCALE GENOMIC DNA]</scope>
    <source>
        <strain evidence="14">JCM 18401</strain>
    </source>
</reference>
<dbReference type="InterPro" id="IPR008915">
    <property type="entry name" value="Peptidase_M50"/>
</dbReference>
<dbReference type="RefSeq" id="WP_345333968.1">
    <property type="nucleotide sequence ID" value="NZ_BAABJZ010000012.1"/>
</dbReference>
<dbReference type="EC" id="3.4.24.-" evidence="11"/>
<dbReference type="InterPro" id="IPR004387">
    <property type="entry name" value="Pept_M50_Zn"/>
</dbReference>
<organism evidence="13 14">
    <name type="scientific">Ferrimonas pelagia</name>
    <dbReference type="NCBI Taxonomy" id="1177826"/>
    <lineage>
        <taxon>Bacteria</taxon>
        <taxon>Pseudomonadati</taxon>
        <taxon>Pseudomonadota</taxon>
        <taxon>Gammaproteobacteria</taxon>
        <taxon>Alteromonadales</taxon>
        <taxon>Ferrimonadaceae</taxon>
        <taxon>Ferrimonas</taxon>
    </lineage>
</organism>
<comment type="similarity">
    <text evidence="3 11">Belongs to the peptidase M50B family.</text>
</comment>
<feature type="transmembrane region" description="Helical" evidence="11">
    <location>
        <begin position="389"/>
        <end position="408"/>
    </location>
</feature>
<name>A0ABP9EHA4_9GAMM</name>
<feature type="domain" description="PDZ" evidence="12">
    <location>
        <begin position="209"/>
        <end position="277"/>
    </location>
</feature>
<keyword evidence="9 11" id="KW-0482">Metalloprotease</keyword>
<evidence type="ECO:0000256" key="11">
    <source>
        <dbReference type="RuleBase" id="RU362031"/>
    </source>
</evidence>
<keyword evidence="10 11" id="KW-0472">Membrane</keyword>
<evidence type="ECO:0000256" key="2">
    <source>
        <dbReference type="ARBA" id="ARBA00004141"/>
    </source>
</evidence>
<dbReference type="InterPro" id="IPR001478">
    <property type="entry name" value="PDZ"/>
</dbReference>
<dbReference type="InterPro" id="IPR041489">
    <property type="entry name" value="PDZ_6"/>
</dbReference>
<evidence type="ECO:0000256" key="6">
    <source>
        <dbReference type="ARBA" id="ARBA00022801"/>
    </source>
</evidence>
<dbReference type="Pfam" id="PF17820">
    <property type="entry name" value="PDZ_6"/>
    <property type="match status" value="1"/>
</dbReference>
<gene>
    <name evidence="13" type="primary">rseP</name>
    <name evidence="13" type="ORF">GCM10023333_09700</name>
</gene>
<comment type="caution">
    <text evidence="13">The sequence shown here is derived from an EMBL/GenBank/DDBJ whole genome shotgun (WGS) entry which is preliminary data.</text>
</comment>
<accession>A0ABP9EHA4</accession>
<dbReference type="SUPFAM" id="SSF50156">
    <property type="entry name" value="PDZ domain-like"/>
    <property type="match status" value="2"/>
</dbReference>
<evidence type="ECO:0000256" key="3">
    <source>
        <dbReference type="ARBA" id="ARBA00007931"/>
    </source>
</evidence>
<dbReference type="GO" id="GO:0008233">
    <property type="term" value="F:peptidase activity"/>
    <property type="evidence" value="ECO:0007669"/>
    <property type="project" value="UniProtKB-KW"/>
</dbReference>
<evidence type="ECO:0000313" key="14">
    <source>
        <dbReference type="Proteomes" id="UP001499988"/>
    </source>
</evidence>
<comment type="subcellular location">
    <subcellularLocation>
        <location evidence="2">Membrane</location>
        <topology evidence="2">Multi-pass membrane protein</topology>
    </subcellularLocation>
</comment>
<evidence type="ECO:0000313" key="13">
    <source>
        <dbReference type="EMBL" id="GAA4878260.1"/>
    </source>
</evidence>
<dbReference type="Proteomes" id="UP001499988">
    <property type="component" value="Unassembled WGS sequence"/>
</dbReference>
<keyword evidence="4 13" id="KW-0645">Protease</keyword>
<dbReference type="PANTHER" id="PTHR42837">
    <property type="entry name" value="REGULATOR OF SIGMA-E PROTEASE RSEP"/>
    <property type="match status" value="1"/>
</dbReference>
<feature type="transmembrane region" description="Helical" evidence="11">
    <location>
        <begin position="6"/>
        <end position="29"/>
    </location>
</feature>
<evidence type="ECO:0000259" key="12">
    <source>
        <dbReference type="SMART" id="SM00228"/>
    </source>
</evidence>
<dbReference type="EMBL" id="BAABJZ010000012">
    <property type="protein sequence ID" value="GAA4878260.1"/>
    <property type="molecule type" value="Genomic_DNA"/>
</dbReference>
<dbReference type="InterPro" id="IPR036034">
    <property type="entry name" value="PDZ_sf"/>
</dbReference>
<evidence type="ECO:0000256" key="7">
    <source>
        <dbReference type="ARBA" id="ARBA00022833"/>
    </source>
</evidence>
<proteinExistence type="inferred from homology"/>
<protein>
    <recommendedName>
        <fullName evidence="11">Zinc metalloprotease</fullName>
        <ecNumber evidence="11">3.4.24.-</ecNumber>
    </recommendedName>
</protein>
<evidence type="ECO:0000256" key="8">
    <source>
        <dbReference type="ARBA" id="ARBA00022989"/>
    </source>
</evidence>
<feature type="transmembrane region" description="Helical" evidence="11">
    <location>
        <begin position="360"/>
        <end position="382"/>
    </location>
</feature>
<evidence type="ECO:0000256" key="9">
    <source>
        <dbReference type="ARBA" id="ARBA00023049"/>
    </source>
</evidence>
<dbReference type="SMART" id="SM00228">
    <property type="entry name" value="PDZ"/>
    <property type="match status" value="1"/>
</dbReference>
<evidence type="ECO:0000256" key="1">
    <source>
        <dbReference type="ARBA" id="ARBA00001947"/>
    </source>
</evidence>
<evidence type="ECO:0000256" key="5">
    <source>
        <dbReference type="ARBA" id="ARBA00022692"/>
    </source>
</evidence>
<dbReference type="NCBIfam" id="NF008046">
    <property type="entry name" value="PRK10779.1"/>
    <property type="match status" value="1"/>
</dbReference>
<dbReference type="PANTHER" id="PTHR42837:SF2">
    <property type="entry name" value="MEMBRANE METALLOPROTEASE ARASP2, CHLOROPLASTIC-RELATED"/>
    <property type="match status" value="1"/>
</dbReference>
<keyword evidence="7 11" id="KW-0862">Zinc</keyword>
<feature type="transmembrane region" description="Helical" evidence="11">
    <location>
        <begin position="98"/>
        <end position="122"/>
    </location>
</feature>
<keyword evidence="6 11" id="KW-0378">Hydrolase</keyword>
<keyword evidence="5 11" id="KW-0812">Transmembrane</keyword>
<dbReference type="Pfam" id="PF02163">
    <property type="entry name" value="Peptidase_M50"/>
    <property type="match status" value="1"/>
</dbReference>
<dbReference type="NCBIfam" id="TIGR00054">
    <property type="entry name" value="RIP metalloprotease RseP"/>
    <property type="match status" value="1"/>
</dbReference>
<feature type="transmembrane region" description="Helical" evidence="11">
    <location>
        <begin position="423"/>
        <end position="445"/>
    </location>
</feature>
<evidence type="ECO:0000256" key="4">
    <source>
        <dbReference type="ARBA" id="ARBA00022670"/>
    </source>
</evidence>